<feature type="compositionally biased region" description="Basic and acidic residues" evidence="3">
    <location>
        <begin position="94"/>
        <end position="109"/>
    </location>
</feature>
<evidence type="ECO:0000313" key="8">
    <source>
        <dbReference type="Proteomes" id="UP000030747"/>
    </source>
</evidence>
<feature type="signal peptide" evidence="5">
    <location>
        <begin position="1"/>
        <end position="30"/>
    </location>
</feature>
<feature type="region of interest" description="Disordered" evidence="3">
    <location>
        <begin position="796"/>
        <end position="879"/>
    </location>
</feature>
<feature type="region of interest" description="Disordered" evidence="3">
    <location>
        <begin position="656"/>
        <end position="682"/>
    </location>
</feature>
<name>U6KYE1_EIMTE</name>
<feature type="transmembrane region" description="Helical" evidence="4">
    <location>
        <begin position="157"/>
        <end position="183"/>
    </location>
</feature>
<dbReference type="GeneID" id="25253070"/>
<feature type="transmembrane region" description="Helical" evidence="4">
    <location>
        <begin position="271"/>
        <end position="298"/>
    </location>
</feature>
<dbReference type="GO" id="GO:0016020">
    <property type="term" value="C:membrane"/>
    <property type="evidence" value="ECO:0007669"/>
    <property type="project" value="UniProtKB-UniRule"/>
</dbReference>
<reference evidence="7" key="2">
    <citation type="submission" date="2013-10" db="EMBL/GenBank/DDBJ databases">
        <authorList>
            <person name="Aslett M."/>
        </authorList>
    </citation>
    <scope>NUCLEOTIDE SEQUENCE [LARGE SCALE GENOMIC DNA]</scope>
    <source>
        <strain evidence="7">Houghton</strain>
    </source>
</reference>
<dbReference type="AlphaFoldDB" id="U6KYE1"/>
<keyword evidence="8" id="KW-1185">Reference proteome</keyword>
<sequence length="959" mass="101225">MEVIRHGRPHGLLLVQLLVLLLLLLQPSAAHPEAAFDWLEASELLSPQAAAVAAAALIDRDSSSLLLQQEQQEQHEQQEQQEQQSLLLQAAAARADEPAQQKDQQREGRGGGSSKTSAPSVDRSSKDSSSNSSSSSSSSSKRPKAQPDAASEAPRTWLLICCSALLVCFAGISSGLTTGFMAFDELQLLVLQETGTETERAQARKVHELLSRRHQLLVTLLVANSLAMEALPLFLDRLVSPLHAVLLAVTLILFFGEILPQAVCTGRSQLAVAALMAPLVRLLLVTFSIVAIPVAALLDHLLRPSHAAAFYGRNHLRALIGLHQKGRRRLLREASSEDSGGPSRASGSREEAASPWLNKDEVMVIQGALDMASKSIGDFLVPLDQVYQLEVKTKLTPEVLMQILRRGHSRIPVYEGERHNIRGILLVKSLICVDPGAGAVPLGVCDSGLSGLRGGLAGRPAAPASSEFALLLLLLVLLLLLLPLLLLLLHLLLLVFLLLLLLLLLLLMLLTVVMMLLMMMVMVMMMGVMMVMVGVIMVVVMLLLLLLLLLLLDSAALAPLLLLAGTCDSDRTLGVKDRDTSRFGLTRRTGGTTLSASCGAGAAFKDFAAGAANGVFFLASAMSRDFDSVSAQIPALSPAAAAAAAGAAAATAAAARSMTPQNSSPASRMHLRDATPQAPYAASEAAAAPWPLDSAAAAAAAAAEGQDTSRVPAESTRSAAGDAGGSPAAAISSREFSGQTLEQLQQQQQQQQRVGVYIHPRDYAVAQAATRHNRNRLQQQIDAAGRGLTRRCFTQPIAQQQKQQQQQQQPEGQAEGQQETAKEEEAQQPHRSSTTADAIPYGVLLPAPVYSRRGSNDSSSSNSSSSSSSRRENGAASTPQVLCLSRPAAASTPADGAVAAAAAAAAAASVAAAAAAPPRLNHYKEAFLLAEKKDKKKQKEKNVLPGGPNGGYALLPDVP</sequence>
<feature type="transmembrane region" description="Helical" evidence="4">
    <location>
        <begin position="495"/>
        <end position="517"/>
    </location>
</feature>
<accession>U6KYE1</accession>
<keyword evidence="2 4" id="KW-1133">Transmembrane helix</keyword>
<keyword evidence="2 4" id="KW-0812">Transmembrane</keyword>
<feature type="compositionally biased region" description="Low complexity" evidence="3">
    <location>
        <begin position="718"/>
        <end position="733"/>
    </location>
</feature>
<feature type="region of interest" description="Disordered" evidence="3">
    <location>
        <begin position="90"/>
        <end position="149"/>
    </location>
</feature>
<feature type="domain" description="CNNM transmembrane" evidence="6">
    <location>
        <begin position="152"/>
        <end position="331"/>
    </location>
</feature>
<dbReference type="VEuPathDB" id="ToxoDB:ETH2_1230700"/>
<evidence type="ECO:0000256" key="2">
    <source>
        <dbReference type="PROSITE-ProRule" id="PRU01193"/>
    </source>
</evidence>
<feature type="region of interest" description="Disordered" evidence="3">
    <location>
        <begin position="331"/>
        <end position="352"/>
    </location>
</feature>
<dbReference type="PANTHER" id="PTHR12064:SF97">
    <property type="entry name" value="METAL TRANSPORTER CNNM-5"/>
    <property type="match status" value="1"/>
</dbReference>
<organism evidence="7 8">
    <name type="scientific">Eimeria tenella</name>
    <name type="common">Coccidian parasite</name>
    <dbReference type="NCBI Taxonomy" id="5802"/>
    <lineage>
        <taxon>Eukaryota</taxon>
        <taxon>Sar</taxon>
        <taxon>Alveolata</taxon>
        <taxon>Apicomplexa</taxon>
        <taxon>Conoidasida</taxon>
        <taxon>Coccidia</taxon>
        <taxon>Eucoccidiorida</taxon>
        <taxon>Eimeriorina</taxon>
        <taxon>Eimeriidae</taxon>
        <taxon>Eimeria</taxon>
    </lineage>
</organism>
<dbReference type="GO" id="GO:0005737">
    <property type="term" value="C:cytoplasm"/>
    <property type="evidence" value="ECO:0007669"/>
    <property type="project" value="TreeGrafter"/>
</dbReference>
<protein>
    <submittedName>
        <fullName evidence="7">CBS domain multi-pass transmembrane protein, putative</fullName>
    </submittedName>
</protein>
<dbReference type="InterPro" id="IPR045095">
    <property type="entry name" value="ACDP"/>
</dbReference>
<gene>
    <name evidence="7" type="ORF">ETH_00019705</name>
</gene>
<evidence type="ECO:0000256" key="5">
    <source>
        <dbReference type="SAM" id="SignalP"/>
    </source>
</evidence>
<dbReference type="RefSeq" id="XP_013231255.1">
    <property type="nucleotide sequence ID" value="XM_013375801.1"/>
</dbReference>
<dbReference type="VEuPathDB" id="ToxoDB:ETH_00019705"/>
<evidence type="ECO:0000313" key="7">
    <source>
        <dbReference type="EMBL" id="CDJ40505.1"/>
    </source>
</evidence>
<dbReference type="OrthoDB" id="348714at2759"/>
<feature type="compositionally biased region" description="Low complexity" evidence="3">
    <location>
        <begin position="851"/>
        <end position="868"/>
    </location>
</feature>
<proteinExistence type="predicted"/>
<dbReference type="Gene3D" id="3.10.580.10">
    <property type="entry name" value="CBS-domain"/>
    <property type="match status" value="1"/>
</dbReference>
<feature type="region of interest" description="Disordered" evidence="3">
    <location>
        <begin position="699"/>
        <end position="747"/>
    </location>
</feature>
<dbReference type="InterPro" id="IPR002550">
    <property type="entry name" value="CNNM"/>
</dbReference>
<feature type="transmembrane region" description="Helical" evidence="4">
    <location>
        <begin position="216"/>
        <end position="235"/>
    </location>
</feature>
<feature type="transmembrane region" description="Helical" evidence="4">
    <location>
        <begin position="241"/>
        <end position="259"/>
    </location>
</feature>
<feature type="compositionally biased region" description="Low complexity" evidence="3">
    <location>
        <begin position="127"/>
        <end position="140"/>
    </location>
</feature>
<evidence type="ECO:0000256" key="3">
    <source>
        <dbReference type="SAM" id="MobiDB-lite"/>
    </source>
</evidence>
<dbReference type="GO" id="GO:0030026">
    <property type="term" value="P:intracellular manganese ion homeostasis"/>
    <property type="evidence" value="ECO:0007669"/>
    <property type="project" value="TreeGrafter"/>
</dbReference>
<dbReference type="Pfam" id="PF01595">
    <property type="entry name" value="CNNM"/>
    <property type="match status" value="1"/>
</dbReference>
<dbReference type="GO" id="GO:0010960">
    <property type="term" value="P:magnesium ion homeostasis"/>
    <property type="evidence" value="ECO:0007669"/>
    <property type="project" value="InterPro"/>
</dbReference>
<keyword evidence="5" id="KW-0732">Signal</keyword>
<feature type="compositionally biased region" description="Low complexity" evidence="3">
    <location>
        <begin position="796"/>
        <end position="819"/>
    </location>
</feature>
<feature type="transmembrane region" description="Helical" evidence="4">
    <location>
        <begin position="468"/>
        <end position="489"/>
    </location>
</feature>
<reference evidence="7" key="1">
    <citation type="submission" date="2013-10" db="EMBL/GenBank/DDBJ databases">
        <title>Genomic analysis of the causative agents of coccidiosis in chickens.</title>
        <authorList>
            <person name="Reid A.J."/>
            <person name="Blake D."/>
            <person name="Billington K."/>
            <person name="Browne H."/>
            <person name="Dunn M."/>
            <person name="Hung S."/>
            <person name="Kawahara F."/>
            <person name="Miranda-Saavedra D."/>
            <person name="Mourier T."/>
            <person name="Nagra H."/>
            <person name="Otto T.D."/>
            <person name="Rawlings N."/>
            <person name="Sanchez A."/>
            <person name="Sanders M."/>
            <person name="Subramaniam C."/>
            <person name="Tay Y."/>
            <person name="Dear P."/>
            <person name="Doerig C."/>
            <person name="Gruber A."/>
            <person name="Parkinson J."/>
            <person name="Shirley M."/>
            <person name="Wan K.L."/>
            <person name="Berriman M."/>
            <person name="Tomley F."/>
            <person name="Pain A."/>
        </authorList>
    </citation>
    <scope>NUCLEOTIDE SEQUENCE [LARGE SCALE GENOMIC DNA]</scope>
    <source>
        <strain evidence="7">Houghton</strain>
    </source>
</reference>
<keyword evidence="2 4" id="KW-0472">Membrane</keyword>
<dbReference type="PANTHER" id="PTHR12064">
    <property type="entry name" value="METAL TRANSPORTER CNNM"/>
    <property type="match status" value="1"/>
</dbReference>
<feature type="transmembrane region" description="Helical" evidence="4">
    <location>
        <begin position="529"/>
        <end position="552"/>
    </location>
</feature>
<dbReference type="PROSITE" id="PS51846">
    <property type="entry name" value="CNNM"/>
    <property type="match status" value="1"/>
</dbReference>
<dbReference type="Proteomes" id="UP000030747">
    <property type="component" value="Unassembled WGS sequence"/>
</dbReference>
<keyword evidence="1" id="KW-0677">Repeat</keyword>
<dbReference type="EMBL" id="HG675163">
    <property type="protein sequence ID" value="CDJ40505.1"/>
    <property type="molecule type" value="Genomic_DNA"/>
</dbReference>
<dbReference type="InterPro" id="IPR046342">
    <property type="entry name" value="CBS_dom_sf"/>
</dbReference>
<evidence type="ECO:0000259" key="6">
    <source>
        <dbReference type="PROSITE" id="PS51846"/>
    </source>
</evidence>
<evidence type="ECO:0000256" key="1">
    <source>
        <dbReference type="ARBA" id="ARBA00022737"/>
    </source>
</evidence>
<feature type="region of interest" description="Disordered" evidence="3">
    <location>
        <begin position="931"/>
        <end position="959"/>
    </location>
</feature>
<evidence type="ECO:0000256" key="4">
    <source>
        <dbReference type="SAM" id="Phobius"/>
    </source>
</evidence>
<feature type="chain" id="PRO_5004673869" evidence="5">
    <location>
        <begin position="31"/>
        <end position="959"/>
    </location>
</feature>